<evidence type="ECO:0000256" key="10">
    <source>
        <dbReference type="SAM" id="SignalP"/>
    </source>
</evidence>
<dbReference type="Gene3D" id="3.40.50.1820">
    <property type="entry name" value="alpha/beta hydrolase"/>
    <property type="match status" value="1"/>
</dbReference>
<keyword evidence="12" id="KW-1185">Reference proteome</keyword>
<evidence type="ECO:0000256" key="5">
    <source>
        <dbReference type="ARBA" id="ARBA00022729"/>
    </source>
</evidence>
<dbReference type="GO" id="GO:0005576">
    <property type="term" value="C:extracellular region"/>
    <property type="evidence" value="ECO:0007669"/>
    <property type="project" value="UniProtKB-SubCell"/>
</dbReference>
<keyword evidence="7" id="KW-0119">Carbohydrate metabolism</keyword>
<evidence type="ECO:0000256" key="4">
    <source>
        <dbReference type="ARBA" id="ARBA00022651"/>
    </source>
</evidence>
<dbReference type="InterPro" id="IPR043595">
    <property type="entry name" value="FaeB/C/D"/>
</dbReference>
<dbReference type="PANTHER" id="PTHR38050:SF2">
    <property type="entry name" value="FERULOYL ESTERASE C-RELATED"/>
    <property type="match status" value="1"/>
</dbReference>
<feature type="chain" id="PRO_5007868773" description="feruloyl esterase" evidence="10">
    <location>
        <begin position="19"/>
        <end position="331"/>
    </location>
</feature>
<organism evidence="11 12">
    <name type="scientific">Athelia psychrophila</name>
    <dbReference type="NCBI Taxonomy" id="1759441"/>
    <lineage>
        <taxon>Eukaryota</taxon>
        <taxon>Fungi</taxon>
        <taxon>Dikarya</taxon>
        <taxon>Basidiomycota</taxon>
        <taxon>Agaricomycotina</taxon>
        <taxon>Agaricomycetes</taxon>
        <taxon>Agaricomycetidae</taxon>
        <taxon>Atheliales</taxon>
        <taxon>Atheliaceae</taxon>
        <taxon>Athelia</taxon>
    </lineage>
</organism>
<evidence type="ECO:0000256" key="3">
    <source>
        <dbReference type="ARBA" id="ARBA00022525"/>
    </source>
</evidence>
<dbReference type="PANTHER" id="PTHR38050">
    <property type="match status" value="1"/>
</dbReference>
<dbReference type="OrthoDB" id="424610at2759"/>
<keyword evidence="5 10" id="KW-0732">Signal</keyword>
<dbReference type="GO" id="GO:0045493">
    <property type="term" value="P:xylan catabolic process"/>
    <property type="evidence" value="ECO:0007669"/>
    <property type="project" value="UniProtKB-KW"/>
</dbReference>
<dbReference type="InterPro" id="IPR029058">
    <property type="entry name" value="AB_hydrolase_fold"/>
</dbReference>
<keyword evidence="6" id="KW-0378">Hydrolase</keyword>
<evidence type="ECO:0000313" key="11">
    <source>
        <dbReference type="EMBL" id="KZP08298.1"/>
    </source>
</evidence>
<dbReference type="STRING" id="436010.A0A165X818"/>
<protein>
    <recommendedName>
        <fullName evidence="2">feruloyl esterase</fullName>
        <ecNumber evidence="2">3.1.1.73</ecNumber>
    </recommendedName>
</protein>
<keyword evidence="3" id="KW-0964">Secreted</keyword>
<evidence type="ECO:0000313" key="12">
    <source>
        <dbReference type="Proteomes" id="UP000076532"/>
    </source>
</evidence>
<dbReference type="EMBL" id="KV417725">
    <property type="protein sequence ID" value="KZP08298.1"/>
    <property type="molecule type" value="Genomic_DNA"/>
</dbReference>
<comment type="subcellular location">
    <subcellularLocation>
        <location evidence="1">Secreted</location>
    </subcellularLocation>
</comment>
<evidence type="ECO:0000256" key="7">
    <source>
        <dbReference type="ARBA" id="ARBA00023277"/>
    </source>
</evidence>
<evidence type="ECO:0000256" key="2">
    <source>
        <dbReference type="ARBA" id="ARBA00013091"/>
    </source>
</evidence>
<dbReference type="SUPFAM" id="SSF53474">
    <property type="entry name" value="alpha/beta-Hydrolases"/>
    <property type="match status" value="1"/>
</dbReference>
<dbReference type="Proteomes" id="UP000076532">
    <property type="component" value="Unassembled WGS sequence"/>
</dbReference>
<sequence>MIALHLLSLLSLFGLACSLPHNPATFKRTTSGCGAPSPWAFDSTGHATITLSDRSFLVHIPANYQANTTHAVVFSFHGYGKNSQNQELITGLSEKGLLLNKKGIIAVYPLGVVGIGRDDGDPPGPAWQGAPYAQPDVDDVAFTKDVVASVSSNLCVDSQRIYASGKSNGGGFTNLLACDSTTSSLFAAFAPVSAALYADTHPLTGCTPSGSVPLINFHGLSDTVIRFGGQLADKEGDTAYALPNITIYRQDWALQDGCTTTVSSSLTHPFTDTTLKEWDCSATDTRAVVRGYTVTGLGHSWPGTLGLDGGVTTFNATTAAILPFFDAHILP</sequence>
<gene>
    <name evidence="11" type="ORF">FIBSPDRAFT_840451</name>
</gene>
<dbReference type="EC" id="3.1.1.73" evidence="2"/>
<keyword evidence="4" id="KW-0858">Xylan degradation</keyword>
<keyword evidence="8" id="KW-0624">Polysaccharide degradation</keyword>
<evidence type="ECO:0000256" key="6">
    <source>
        <dbReference type="ARBA" id="ARBA00022801"/>
    </source>
</evidence>
<evidence type="ECO:0000256" key="9">
    <source>
        <dbReference type="ARBA" id="ARBA00034075"/>
    </source>
</evidence>
<name>A0A165X818_9AGAM</name>
<dbReference type="GO" id="GO:0030600">
    <property type="term" value="F:feruloyl esterase activity"/>
    <property type="evidence" value="ECO:0007669"/>
    <property type="project" value="UniProtKB-EC"/>
</dbReference>
<evidence type="ECO:0000256" key="8">
    <source>
        <dbReference type="ARBA" id="ARBA00023326"/>
    </source>
</evidence>
<proteinExistence type="predicted"/>
<comment type="catalytic activity">
    <reaction evidence="9">
        <text>feruloyl-polysaccharide + H2O = ferulate + polysaccharide.</text>
        <dbReference type="EC" id="3.1.1.73"/>
    </reaction>
</comment>
<evidence type="ECO:0000256" key="1">
    <source>
        <dbReference type="ARBA" id="ARBA00004613"/>
    </source>
</evidence>
<accession>A0A165X818</accession>
<feature type="signal peptide" evidence="10">
    <location>
        <begin position="1"/>
        <end position="18"/>
    </location>
</feature>
<reference evidence="11 12" key="1">
    <citation type="journal article" date="2016" name="Mol. Biol. Evol.">
        <title>Comparative Genomics of Early-Diverging Mushroom-Forming Fungi Provides Insights into the Origins of Lignocellulose Decay Capabilities.</title>
        <authorList>
            <person name="Nagy L.G."/>
            <person name="Riley R."/>
            <person name="Tritt A."/>
            <person name="Adam C."/>
            <person name="Daum C."/>
            <person name="Floudas D."/>
            <person name="Sun H."/>
            <person name="Yadav J.S."/>
            <person name="Pangilinan J."/>
            <person name="Larsson K.H."/>
            <person name="Matsuura K."/>
            <person name="Barry K."/>
            <person name="Labutti K."/>
            <person name="Kuo R."/>
            <person name="Ohm R.A."/>
            <person name="Bhattacharya S.S."/>
            <person name="Shirouzu T."/>
            <person name="Yoshinaga Y."/>
            <person name="Martin F.M."/>
            <person name="Grigoriev I.V."/>
            <person name="Hibbett D.S."/>
        </authorList>
    </citation>
    <scope>NUCLEOTIDE SEQUENCE [LARGE SCALE GENOMIC DNA]</scope>
    <source>
        <strain evidence="11 12">CBS 109695</strain>
    </source>
</reference>
<dbReference type="AlphaFoldDB" id="A0A165X818"/>